<reference evidence="1" key="2">
    <citation type="journal article" date="2015" name="Data Brief">
        <title>Shoot transcriptome of the giant reed, Arundo donax.</title>
        <authorList>
            <person name="Barrero R.A."/>
            <person name="Guerrero F.D."/>
            <person name="Moolhuijzen P."/>
            <person name="Goolsby J.A."/>
            <person name="Tidwell J."/>
            <person name="Bellgard S.E."/>
            <person name="Bellgard M.I."/>
        </authorList>
    </citation>
    <scope>NUCLEOTIDE SEQUENCE</scope>
    <source>
        <tissue evidence="1">Shoot tissue taken approximately 20 cm above the soil surface</tissue>
    </source>
</reference>
<accession>A0A0A9BBQ7</accession>
<name>A0A0A9BBQ7_ARUDO</name>
<sequence>MATCARQSAQHRHHSGALEYIENSQCQGLRQ</sequence>
<organism evidence="1">
    <name type="scientific">Arundo donax</name>
    <name type="common">Giant reed</name>
    <name type="synonym">Donax arundinaceus</name>
    <dbReference type="NCBI Taxonomy" id="35708"/>
    <lineage>
        <taxon>Eukaryota</taxon>
        <taxon>Viridiplantae</taxon>
        <taxon>Streptophyta</taxon>
        <taxon>Embryophyta</taxon>
        <taxon>Tracheophyta</taxon>
        <taxon>Spermatophyta</taxon>
        <taxon>Magnoliopsida</taxon>
        <taxon>Liliopsida</taxon>
        <taxon>Poales</taxon>
        <taxon>Poaceae</taxon>
        <taxon>PACMAD clade</taxon>
        <taxon>Arundinoideae</taxon>
        <taxon>Arundineae</taxon>
        <taxon>Arundo</taxon>
    </lineage>
</organism>
<dbReference type="AlphaFoldDB" id="A0A0A9BBQ7"/>
<protein>
    <submittedName>
        <fullName evidence="1">Uncharacterized protein</fullName>
    </submittedName>
</protein>
<proteinExistence type="predicted"/>
<dbReference type="EMBL" id="GBRH01241158">
    <property type="protein sequence ID" value="JAD56737.1"/>
    <property type="molecule type" value="Transcribed_RNA"/>
</dbReference>
<reference evidence="1" key="1">
    <citation type="submission" date="2014-09" db="EMBL/GenBank/DDBJ databases">
        <authorList>
            <person name="Magalhaes I.L.F."/>
            <person name="Oliveira U."/>
            <person name="Santos F.R."/>
            <person name="Vidigal T.H.D.A."/>
            <person name="Brescovit A.D."/>
            <person name="Santos A.J."/>
        </authorList>
    </citation>
    <scope>NUCLEOTIDE SEQUENCE</scope>
    <source>
        <tissue evidence="1">Shoot tissue taken approximately 20 cm above the soil surface</tissue>
    </source>
</reference>
<evidence type="ECO:0000313" key="1">
    <source>
        <dbReference type="EMBL" id="JAD56737.1"/>
    </source>
</evidence>